<feature type="domain" description="Fimbrial-type adhesion" evidence="3">
    <location>
        <begin position="181"/>
        <end position="342"/>
    </location>
</feature>
<sequence length="342" mass="36183">MRQIILAVVLFGAAVSPAMSAHPTGCTIRDTNLGHLISDDKPAVYTMNGYATPEFNPSVPVGTVLDTREILVTGPRLTVLCNIHNVLNGRLNDVTEPVYNTYATSVKGVGVRLRYGGNATSGWWPYGFERATQMIVTSPSPIVVEFVKIGPITSQGALWGELGGIWVGTRYGYFQFVSFQITGSILIKPKVPTCSVATKKIDVQLSPSGGFTTRDFNGVGSTTPERDFSIKLDCAGGDEGTSTNAYVTLTDNTNPGNLSNQLSLSPDSEAAGFAVQVLKSGTPLNFGPDSSAAGNPNQWKAGNIQQGAGVFTIPLTARYIQTAAKVKGGTANAIATFTMSYQ</sequence>
<dbReference type="InterPro" id="IPR008966">
    <property type="entry name" value="Adhesion_dom_sf"/>
</dbReference>
<proteinExistence type="predicted"/>
<dbReference type="PANTHER" id="PTHR33420:SF3">
    <property type="entry name" value="FIMBRIAL SUBUNIT ELFA"/>
    <property type="match status" value="1"/>
</dbReference>
<dbReference type="Gene3D" id="2.60.40.3310">
    <property type="match status" value="1"/>
</dbReference>
<reference evidence="5 6" key="1">
    <citation type="submission" date="2019-09" db="EMBL/GenBank/DDBJ databases">
        <authorList>
            <person name="Depoorter E."/>
        </authorList>
    </citation>
    <scope>NUCLEOTIDE SEQUENCE [LARGE SCALE GENOMIC DNA]</scope>
    <source>
        <strain evidence="5">R-18109</strain>
    </source>
</reference>
<organism evidence="5 6">
    <name type="scientific">Burkholderia lata (strain ATCC 17760 / DSM 23089 / LMG 22485 / NCIMB 9086 / R18194 / 383)</name>
    <dbReference type="NCBI Taxonomy" id="482957"/>
    <lineage>
        <taxon>Bacteria</taxon>
        <taxon>Pseudomonadati</taxon>
        <taxon>Pseudomonadota</taxon>
        <taxon>Betaproteobacteria</taxon>
        <taxon>Burkholderiales</taxon>
        <taxon>Burkholderiaceae</taxon>
        <taxon>Burkholderia</taxon>
        <taxon>Burkholderia cepacia complex</taxon>
    </lineage>
</organism>
<gene>
    <name evidence="5" type="ORF">BLA18109_02089</name>
</gene>
<dbReference type="GO" id="GO:0043709">
    <property type="term" value="P:cell adhesion involved in single-species biofilm formation"/>
    <property type="evidence" value="ECO:0007669"/>
    <property type="project" value="TreeGrafter"/>
</dbReference>
<dbReference type="PANTHER" id="PTHR33420">
    <property type="entry name" value="FIMBRIAL SUBUNIT ELFA-RELATED"/>
    <property type="match status" value="1"/>
</dbReference>
<dbReference type="Gene3D" id="2.60.40.1090">
    <property type="entry name" value="Fimbrial-type adhesion domain"/>
    <property type="match status" value="1"/>
</dbReference>
<dbReference type="Pfam" id="PF00419">
    <property type="entry name" value="Fimbrial"/>
    <property type="match status" value="1"/>
</dbReference>
<feature type="chain" id="PRO_5026773929" evidence="2">
    <location>
        <begin position="22"/>
        <end position="342"/>
    </location>
</feature>
<dbReference type="InterPro" id="IPR000259">
    <property type="entry name" value="Adhesion_dom_fimbrial"/>
</dbReference>
<feature type="domain" description="MrkD-like receptor binding" evidence="4">
    <location>
        <begin position="56"/>
        <end position="158"/>
    </location>
</feature>
<dbReference type="InterPro" id="IPR050263">
    <property type="entry name" value="Bact_Fimbrial_Adh_Pro"/>
</dbReference>
<dbReference type="Proteomes" id="UP000494260">
    <property type="component" value="Unassembled WGS sequence"/>
</dbReference>
<evidence type="ECO:0000256" key="2">
    <source>
        <dbReference type="SAM" id="SignalP"/>
    </source>
</evidence>
<dbReference type="SUPFAM" id="SSF49401">
    <property type="entry name" value="Bacterial adhesins"/>
    <property type="match status" value="1"/>
</dbReference>
<evidence type="ECO:0000259" key="4">
    <source>
        <dbReference type="Pfam" id="PF22003"/>
    </source>
</evidence>
<evidence type="ECO:0000313" key="5">
    <source>
        <dbReference type="EMBL" id="VWC65364.1"/>
    </source>
</evidence>
<dbReference type="InterPro" id="IPR054160">
    <property type="entry name" value="MrkD_recept-bd"/>
</dbReference>
<name>A0A6P2U8U3_BURL3</name>
<dbReference type="InterPro" id="IPR036937">
    <property type="entry name" value="Adhesion_dom_fimbrial_sf"/>
</dbReference>
<keyword evidence="1 2" id="KW-0732">Signal</keyword>
<feature type="signal peptide" evidence="2">
    <location>
        <begin position="1"/>
        <end position="21"/>
    </location>
</feature>
<protein>
    <submittedName>
        <fullName evidence="5">Fimbria adhesin protein</fullName>
    </submittedName>
</protein>
<dbReference type="GO" id="GO:0009289">
    <property type="term" value="C:pilus"/>
    <property type="evidence" value="ECO:0007669"/>
    <property type="project" value="InterPro"/>
</dbReference>
<evidence type="ECO:0000259" key="3">
    <source>
        <dbReference type="Pfam" id="PF00419"/>
    </source>
</evidence>
<dbReference type="AlphaFoldDB" id="A0A6P2U8U3"/>
<dbReference type="RefSeq" id="WP_174950425.1">
    <property type="nucleotide sequence ID" value="NZ_CABVQH010000005.1"/>
</dbReference>
<accession>A0A6P2U8U3</accession>
<evidence type="ECO:0000256" key="1">
    <source>
        <dbReference type="ARBA" id="ARBA00022729"/>
    </source>
</evidence>
<dbReference type="Pfam" id="PF22003">
    <property type="entry name" value="MrkDrd"/>
    <property type="match status" value="1"/>
</dbReference>
<dbReference type="EMBL" id="CABVQH010000005">
    <property type="protein sequence ID" value="VWC65364.1"/>
    <property type="molecule type" value="Genomic_DNA"/>
</dbReference>
<evidence type="ECO:0000313" key="6">
    <source>
        <dbReference type="Proteomes" id="UP000494260"/>
    </source>
</evidence>